<dbReference type="Proteomes" id="UP000282529">
    <property type="component" value="Unassembled WGS sequence"/>
</dbReference>
<dbReference type="EMBL" id="RQPI01000008">
    <property type="protein sequence ID" value="RQW10635.1"/>
    <property type="molecule type" value="Genomic_DNA"/>
</dbReference>
<accession>A0A3N9P4D7</accession>
<feature type="transmembrane region" description="Helical" evidence="1">
    <location>
        <begin position="128"/>
        <end position="156"/>
    </location>
</feature>
<protein>
    <submittedName>
        <fullName evidence="2">EpsG family protein</fullName>
    </submittedName>
</protein>
<dbReference type="RefSeq" id="WP_124696383.1">
    <property type="nucleotide sequence ID" value="NZ_JBHUFE010000010.1"/>
</dbReference>
<feature type="transmembrane region" description="Helical" evidence="1">
    <location>
        <begin position="323"/>
        <end position="338"/>
    </location>
</feature>
<reference evidence="2 3" key="1">
    <citation type="submission" date="2018-11" db="EMBL/GenBank/DDBJ databases">
        <title>Genome sequence of strain 7197.</title>
        <authorList>
            <person name="Gao J."/>
            <person name="Sun J."/>
        </authorList>
    </citation>
    <scope>NUCLEOTIDE SEQUENCE [LARGE SCALE GENOMIC DNA]</scope>
    <source>
        <strain evidence="2 3">7197</strain>
    </source>
</reference>
<evidence type="ECO:0000313" key="2">
    <source>
        <dbReference type="EMBL" id="RQW10635.1"/>
    </source>
</evidence>
<feature type="transmembrane region" description="Helical" evidence="1">
    <location>
        <begin position="100"/>
        <end position="121"/>
    </location>
</feature>
<keyword evidence="1" id="KW-0812">Transmembrane</keyword>
<keyword evidence="3" id="KW-1185">Reference proteome</keyword>
<evidence type="ECO:0000313" key="3">
    <source>
        <dbReference type="Proteomes" id="UP000282529"/>
    </source>
</evidence>
<evidence type="ECO:0000256" key="1">
    <source>
        <dbReference type="SAM" id="Phobius"/>
    </source>
</evidence>
<dbReference type="OrthoDB" id="1649543at2"/>
<comment type="caution">
    <text evidence="2">The sequence shown here is derived from an EMBL/GenBank/DDBJ whole genome shotgun (WGS) entry which is preliminary data.</text>
</comment>
<feature type="transmembrane region" description="Helical" evidence="1">
    <location>
        <begin position="293"/>
        <end position="316"/>
    </location>
</feature>
<dbReference type="Pfam" id="PF14897">
    <property type="entry name" value="EpsG"/>
    <property type="match status" value="1"/>
</dbReference>
<dbReference type="AlphaFoldDB" id="A0A3N9P4D7"/>
<proteinExistence type="predicted"/>
<keyword evidence="1" id="KW-1133">Transmembrane helix</keyword>
<feature type="transmembrane region" description="Helical" evidence="1">
    <location>
        <begin position="267"/>
        <end position="287"/>
    </location>
</feature>
<feature type="transmembrane region" description="Helical" evidence="1">
    <location>
        <begin position="202"/>
        <end position="223"/>
    </location>
</feature>
<gene>
    <name evidence="2" type="ORF">EH198_15375</name>
</gene>
<dbReference type="InterPro" id="IPR049458">
    <property type="entry name" value="EpsG-like"/>
</dbReference>
<feature type="transmembrane region" description="Helical" evidence="1">
    <location>
        <begin position="243"/>
        <end position="260"/>
    </location>
</feature>
<feature type="transmembrane region" description="Helical" evidence="1">
    <location>
        <begin position="168"/>
        <end position="190"/>
    </location>
</feature>
<organism evidence="2 3">
    <name type="scientific">Paenibacillus rhizophilus</name>
    <dbReference type="NCBI Taxonomy" id="1850366"/>
    <lineage>
        <taxon>Bacteria</taxon>
        <taxon>Bacillati</taxon>
        <taxon>Bacillota</taxon>
        <taxon>Bacilli</taxon>
        <taxon>Bacillales</taxon>
        <taxon>Paenibacillaceae</taxon>
        <taxon>Paenibacillus</taxon>
    </lineage>
</organism>
<keyword evidence="1" id="KW-0472">Membrane</keyword>
<sequence length="357" mass="41369">MTVLWIHLAFAYLFSLSARYFSTPVAALPVNVRPNRLLFFLTALWFCLISGLRKNIGDTETYIHTFRTADFTWEYIWKTGDIGFNIFQKILKMYTGNPQYMILITAFVTNMLIIMVLYKYARLFELGVFIYITSGSFIVSMNGIRQFLAASIVFAATKYLFEGNWKRYIPVVLFASLFHQSALVLIPIYFIVRRKAWTVSTLLLLGVAVIIVFGFNQFSELLFSAIKDTNYGKYETFSEGGANMLRVAFYGFPLAVAYLGRQKLSAIFSDIDVIVNMALIGFVLMLVSTQNWIFARLAIYFNLYQILLVAWIVKAFRKKDQKLVYMIVLGVYLVYFFYENVLTLGIEYRSNFITWFN</sequence>
<name>A0A3N9P4D7_9BACL</name>